<dbReference type="Gene3D" id="1.10.287.130">
    <property type="match status" value="1"/>
</dbReference>
<gene>
    <name evidence="13" type="ORF">H8R02_18925</name>
</gene>
<dbReference type="CDD" id="cd17580">
    <property type="entry name" value="REC_2_DhkD-like"/>
    <property type="match status" value="1"/>
</dbReference>
<dbReference type="RefSeq" id="WP_187083042.1">
    <property type="nucleotide sequence ID" value="NZ_JACORU010000007.1"/>
</dbReference>
<dbReference type="PROSITE" id="PS50885">
    <property type="entry name" value="HAMP"/>
    <property type="match status" value="1"/>
</dbReference>
<evidence type="ECO:0000259" key="12">
    <source>
        <dbReference type="PROSITE" id="PS50885"/>
    </source>
</evidence>
<evidence type="ECO:0000256" key="9">
    <source>
        <dbReference type="SAM" id="Phobius"/>
    </source>
</evidence>
<dbReference type="FunFam" id="3.30.565.10:FF:000006">
    <property type="entry name" value="Sensor histidine kinase WalK"/>
    <property type="match status" value="1"/>
</dbReference>
<keyword evidence="9" id="KW-0812">Transmembrane</keyword>
<dbReference type="Gene3D" id="3.30.450.20">
    <property type="entry name" value="PAS domain"/>
    <property type="match status" value="1"/>
</dbReference>
<organism evidence="13 14">
    <name type="scientific">Ramlibacter albus</name>
    <dbReference type="NCBI Taxonomy" id="2079448"/>
    <lineage>
        <taxon>Bacteria</taxon>
        <taxon>Pseudomonadati</taxon>
        <taxon>Pseudomonadota</taxon>
        <taxon>Betaproteobacteria</taxon>
        <taxon>Burkholderiales</taxon>
        <taxon>Comamonadaceae</taxon>
        <taxon>Ramlibacter</taxon>
    </lineage>
</organism>
<evidence type="ECO:0000256" key="8">
    <source>
        <dbReference type="SAM" id="Coils"/>
    </source>
</evidence>
<keyword evidence="9" id="KW-1133">Transmembrane helix</keyword>
<dbReference type="PRINTS" id="PR00344">
    <property type="entry name" value="BCTRLSENSOR"/>
</dbReference>
<evidence type="ECO:0000256" key="5">
    <source>
        <dbReference type="ARBA" id="ARBA00022679"/>
    </source>
</evidence>
<dbReference type="InterPro" id="IPR001789">
    <property type="entry name" value="Sig_transdc_resp-reg_receiver"/>
</dbReference>
<keyword evidence="4 7" id="KW-0597">Phosphoprotein</keyword>
<dbReference type="PROSITE" id="PS50109">
    <property type="entry name" value="HIS_KIN"/>
    <property type="match status" value="1"/>
</dbReference>
<dbReference type="EC" id="2.7.13.3" evidence="3"/>
<dbReference type="Gene3D" id="3.30.565.10">
    <property type="entry name" value="Histidine kinase-like ATPase, C-terminal domain"/>
    <property type="match status" value="1"/>
</dbReference>
<dbReference type="SMART" id="SM00387">
    <property type="entry name" value="HATPase_c"/>
    <property type="match status" value="1"/>
</dbReference>
<dbReference type="Proteomes" id="UP000596827">
    <property type="component" value="Unassembled WGS sequence"/>
</dbReference>
<dbReference type="InterPro" id="IPR003660">
    <property type="entry name" value="HAMP_dom"/>
</dbReference>
<evidence type="ECO:0000313" key="13">
    <source>
        <dbReference type="EMBL" id="MBC5766551.1"/>
    </source>
</evidence>
<dbReference type="GO" id="GO:0000155">
    <property type="term" value="F:phosphorelay sensor kinase activity"/>
    <property type="evidence" value="ECO:0007669"/>
    <property type="project" value="InterPro"/>
</dbReference>
<evidence type="ECO:0000259" key="10">
    <source>
        <dbReference type="PROSITE" id="PS50109"/>
    </source>
</evidence>
<dbReference type="SMART" id="SM00448">
    <property type="entry name" value="REC"/>
    <property type="match status" value="1"/>
</dbReference>
<evidence type="ECO:0000259" key="11">
    <source>
        <dbReference type="PROSITE" id="PS50110"/>
    </source>
</evidence>
<dbReference type="Pfam" id="PF02518">
    <property type="entry name" value="HATPase_c"/>
    <property type="match status" value="1"/>
</dbReference>
<comment type="subcellular location">
    <subcellularLocation>
        <location evidence="2">Cell inner membrane</location>
        <topology evidence="2">Multi-pass membrane protein</topology>
    </subcellularLocation>
</comment>
<dbReference type="CDD" id="cd18774">
    <property type="entry name" value="PDC2_HK_sensor"/>
    <property type="match status" value="1"/>
</dbReference>
<dbReference type="InterPro" id="IPR011006">
    <property type="entry name" value="CheY-like_superfamily"/>
</dbReference>
<comment type="caution">
    <text evidence="13">The sequence shown here is derived from an EMBL/GenBank/DDBJ whole genome shotgun (WGS) entry which is preliminary data.</text>
</comment>
<feature type="transmembrane region" description="Helical" evidence="9">
    <location>
        <begin position="12"/>
        <end position="34"/>
    </location>
</feature>
<dbReference type="AlphaFoldDB" id="A0A923S3L6"/>
<protein>
    <recommendedName>
        <fullName evidence="3">histidine kinase</fullName>
        <ecNumber evidence="3">2.7.13.3</ecNumber>
    </recommendedName>
</protein>
<feature type="domain" description="HAMP" evidence="12">
    <location>
        <begin position="297"/>
        <end position="348"/>
    </location>
</feature>
<dbReference type="Pfam" id="PF00072">
    <property type="entry name" value="Response_reg"/>
    <property type="match status" value="1"/>
</dbReference>
<dbReference type="SUPFAM" id="SSF47384">
    <property type="entry name" value="Homodimeric domain of signal transducing histidine kinase"/>
    <property type="match status" value="1"/>
</dbReference>
<keyword evidence="5" id="KW-0808">Transferase</keyword>
<dbReference type="InterPro" id="IPR036890">
    <property type="entry name" value="HATPase_C_sf"/>
</dbReference>
<evidence type="ECO:0000256" key="7">
    <source>
        <dbReference type="PROSITE-ProRule" id="PRU00169"/>
    </source>
</evidence>
<evidence type="ECO:0000256" key="1">
    <source>
        <dbReference type="ARBA" id="ARBA00000085"/>
    </source>
</evidence>
<reference evidence="13" key="1">
    <citation type="submission" date="2020-08" db="EMBL/GenBank/DDBJ databases">
        <title>Ramlibacter sp. GTP1 16S ribosomal RNA gene genome sequencing and assembly.</title>
        <authorList>
            <person name="Kang M."/>
        </authorList>
    </citation>
    <scope>NUCLEOTIDE SEQUENCE</scope>
    <source>
        <strain evidence="13">GTP1</strain>
    </source>
</reference>
<keyword evidence="8" id="KW-0175">Coiled coil</keyword>
<keyword evidence="9" id="KW-0472">Membrane</keyword>
<dbReference type="InterPro" id="IPR003661">
    <property type="entry name" value="HisK_dim/P_dom"/>
</dbReference>
<keyword evidence="6" id="KW-0418">Kinase</keyword>
<dbReference type="PANTHER" id="PTHR43047:SF72">
    <property type="entry name" value="OSMOSENSING HISTIDINE PROTEIN KINASE SLN1"/>
    <property type="match status" value="1"/>
</dbReference>
<dbReference type="PROSITE" id="PS50110">
    <property type="entry name" value="RESPONSE_REGULATORY"/>
    <property type="match status" value="1"/>
</dbReference>
<evidence type="ECO:0000256" key="2">
    <source>
        <dbReference type="ARBA" id="ARBA00004429"/>
    </source>
</evidence>
<dbReference type="CDD" id="cd00082">
    <property type="entry name" value="HisKA"/>
    <property type="match status" value="1"/>
</dbReference>
<feature type="domain" description="Histidine kinase" evidence="10">
    <location>
        <begin position="363"/>
        <end position="579"/>
    </location>
</feature>
<dbReference type="GO" id="GO:0005886">
    <property type="term" value="C:plasma membrane"/>
    <property type="evidence" value="ECO:0007669"/>
    <property type="project" value="UniProtKB-SubCell"/>
</dbReference>
<dbReference type="SMART" id="SM00388">
    <property type="entry name" value="HisKA"/>
    <property type="match status" value="1"/>
</dbReference>
<dbReference type="InterPro" id="IPR003594">
    <property type="entry name" value="HATPase_dom"/>
</dbReference>
<dbReference type="PANTHER" id="PTHR43047">
    <property type="entry name" value="TWO-COMPONENT HISTIDINE PROTEIN KINASE"/>
    <property type="match status" value="1"/>
</dbReference>
<dbReference type="SUPFAM" id="SSF52172">
    <property type="entry name" value="CheY-like"/>
    <property type="match status" value="1"/>
</dbReference>
<evidence type="ECO:0000256" key="4">
    <source>
        <dbReference type="ARBA" id="ARBA00022553"/>
    </source>
</evidence>
<sequence>MKPARPIRYRLFQLAASGLLPLLLFAAFALLWLAQDRRQQAERSAVEVSRALAAAVDAELRATVSVLAAVAETDELQQGRLEQLHALGVRIVEQRDWRAMVLADASGKILFTTAQPLATADLRAVEPASLRRAIETREPVVGILAQGTQGHGPAFAVRLPVVVDKKVAYVLTAVVPTDALLALLHRQNVPETWVVAIFDQSGQRVARTQENVVRRPSPTLQALLESGGMEGSGPTLTLEDVPVYTGFVRLRTWNWAVAVGIAQSEVDGALWPLVAGMFVGVLIALGLAAWLANIAALRVAAPIDKLKAAATAIGEGQQVAIEPLGVAELDDLAAALAQAAAQRDKAQQQAEDAARAKDEFLAVLGHELRNPLAPISNAMWLMERKGDPGTAAERRIIERQLGHMKRLVDDLLDVSRITGKRLAMQMKPLQPARLVTQAAETVRPLLHERTLDVAIEPTAALAWIEGDEVRIAQVLNNLLGNAIKFTPVGGHIALALRLERAGVAIEVRDDGQGMAPEVAEHAFDLFYQAPQESDRARGGLGLGLAIVRSLVEMHGGSVRGESAGPGHGSRFTAWFPLVPHPTGSEEPAAPKARAGEGRVLLVDDNEDAADTTGALLEAAGYEVHVMYEPRGVVEEVAAFAPDTVVLDIGLPGMSGYELARRLREAGYRGRLVAMTGYGRDSDVAQALEASFDAHLTKPVSADALLATLRQKRGPLAGALG</sequence>
<dbReference type="InterPro" id="IPR004358">
    <property type="entry name" value="Sig_transdc_His_kin-like_C"/>
</dbReference>
<dbReference type="InterPro" id="IPR036097">
    <property type="entry name" value="HisK_dim/P_sf"/>
</dbReference>
<evidence type="ECO:0000256" key="6">
    <source>
        <dbReference type="ARBA" id="ARBA00022777"/>
    </source>
</evidence>
<dbReference type="Gene3D" id="3.40.50.2300">
    <property type="match status" value="1"/>
</dbReference>
<proteinExistence type="predicted"/>
<keyword evidence="14" id="KW-1185">Reference proteome</keyword>
<comment type="catalytic activity">
    <reaction evidence="1">
        <text>ATP + protein L-histidine = ADP + protein N-phospho-L-histidine.</text>
        <dbReference type="EC" id="2.7.13.3"/>
    </reaction>
</comment>
<dbReference type="EMBL" id="JACORU010000007">
    <property type="protein sequence ID" value="MBC5766551.1"/>
    <property type="molecule type" value="Genomic_DNA"/>
</dbReference>
<name>A0A923S3L6_9BURK</name>
<feature type="transmembrane region" description="Helical" evidence="9">
    <location>
        <begin position="270"/>
        <end position="297"/>
    </location>
</feature>
<feature type="coiled-coil region" evidence="8">
    <location>
        <begin position="329"/>
        <end position="359"/>
    </location>
</feature>
<dbReference type="InterPro" id="IPR005467">
    <property type="entry name" value="His_kinase_dom"/>
</dbReference>
<evidence type="ECO:0000256" key="3">
    <source>
        <dbReference type="ARBA" id="ARBA00012438"/>
    </source>
</evidence>
<dbReference type="SUPFAM" id="SSF55874">
    <property type="entry name" value="ATPase domain of HSP90 chaperone/DNA topoisomerase II/histidine kinase"/>
    <property type="match status" value="1"/>
</dbReference>
<accession>A0A923S3L6</accession>
<dbReference type="CDD" id="cd00075">
    <property type="entry name" value="HATPase"/>
    <property type="match status" value="1"/>
</dbReference>
<dbReference type="Pfam" id="PF00512">
    <property type="entry name" value="HisKA"/>
    <property type="match status" value="1"/>
</dbReference>
<feature type="modified residue" description="4-aspartylphosphate" evidence="7">
    <location>
        <position position="647"/>
    </location>
</feature>
<feature type="domain" description="Response regulatory" evidence="11">
    <location>
        <begin position="598"/>
        <end position="712"/>
    </location>
</feature>
<dbReference type="GO" id="GO:0009927">
    <property type="term" value="F:histidine phosphotransfer kinase activity"/>
    <property type="evidence" value="ECO:0007669"/>
    <property type="project" value="TreeGrafter"/>
</dbReference>
<evidence type="ECO:0000313" key="14">
    <source>
        <dbReference type="Proteomes" id="UP000596827"/>
    </source>
</evidence>